<name>A0A5E7AUJ3_PSEFL</name>
<dbReference type="CDD" id="cd00207">
    <property type="entry name" value="fer2"/>
    <property type="match status" value="1"/>
</dbReference>
<dbReference type="Pfam" id="PF00111">
    <property type="entry name" value="Fer2"/>
    <property type="match status" value="1"/>
</dbReference>
<evidence type="ECO:0000313" key="11">
    <source>
        <dbReference type="EMBL" id="VVN83352.1"/>
    </source>
</evidence>
<dbReference type="Gene3D" id="2.40.30.10">
    <property type="entry name" value="Translation factors"/>
    <property type="match status" value="1"/>
</dbReference>
<dbReference type="EMBL" id="CABVHY010000005">
    <property type="protein sequence ID" value="VVN83352.1"/>
    <property type="molecule type" value="Genomic_DNA"/>
</dbReference>
<dbReference type="OrthoDB" id="9801223at2"/>
<dbReference type="SUPFAM" id="SSF63380">
    <property type="entry name" value="Riboflavin synthase domain-like"/>
    <property type="match status" value="1"/>
</dbReference>
<keyword evidence="2" id="KW-0285">Flavoprotein</keyword>
<feature type="domain" description="FAD-binding FR-type" evidence="10">
    <location>
        <begin position="1"/>
        <end position="103"/>
    </location>
</feature>
<protein>
    <submittedName>
        <fullName evidence="11">Carnitine monooxygenase reductase subunit</fullName>
        <ecNumber evidence="11">1.14.13.-</ecNumber>
    </submittedName>
</protein>
<evidence type="ECO:0000259" key="10">
    <source>
        <dbReference type="PROSITE" id="PS51384"/>
    </source>
</evidence>
<comment type="cofactor">
    <cofactor evidence="1">
        <name>FMN</name>
        <dbReference type="ChEBI" id="CHEBI:58210"/>
    </cofactor>
</comment>
<dbReference type="InterPro" id="IPR017938">
    <property type="entry name" value="Riboflavin_synthase-like_b-brl"/>
</dbReference>
<keyword evidence="4" id="KW-0001">2Fe-2S</keyword>
<dbReference type="InterPro" id="IPR012675">
    <property type="entry name" value="Beta-grasp_dom_sf"/>
</dbReference>
<dbReference type="Gene3D" id="3.10.20.30">
    <property type="match status" value="1"/>
</dbReference>
<keyword evidence="8" id="KW-0411">Iron-sulfur</keyword>
<keyword evidence="6 11" id="KW-0560">Oxidoreductase</keyword>
<organism evidence="11 12">
    <name type="scientific">Pseudomonas fluorescens</name>
    <dbReference type="NCBI Taxonomy" id="294"/>
    <lineage>
        <taxon>Bacteria</taxon>
        <taxon>Pseudomonadati</taxon>
        <taxon>Pseudomonadota</taxon>
        <taxon>Gammaproteobacteria</taxon>
        <taxon>Pseudomonadales</taxon>
        <taxon>Pseudomonadaceae</taxon>
        <taxon>Pseudomonas</taxon>
    </lineage>
</organism>
<dbReference type="PRINTS" id="PR00409">
    <property type="entry name" value="PHDIOXRDTASE"/>
</dbReference>
<keyword evidence="5" id="KW-0479">Metal-binding</keyword>
<sequence>MPSLSLRIERIDPLTPHIRRLILVAEADQLLPGFTPGAHIEVQIPGSKPMWRAYSLVSLPDDQYYEIAVQLEDQSSGGSRWIHGVQAGQQLTVRAPKNHFPLVDEAGDYLLIAAGIGITPMLGMARSLAANQRHFSLHYAGRDAARMAYLEEVQALGTAQCWISGGDPARRLPLATLLDSHTAGRHLYVCGPKPLIASVLQTARDLGWDDSQLHSELFVGTLNTETEAGFEVELRTSGVTLQVPAGKSVLEAMIEADLDPMFDCRRGDCGVCVAQVLEGNAEHRDICLSERERAGGSFCTCVSRASSARLVLDL</sequence>
<dbReference type="InterPro" id="IPR050415">
    <property type="entry name" value="MRET"/>
</dbReference>
<dbReference type="GO" id="GO:0051537">
    <property type="term" value="F:2 iron, 2 sulfur cluster binding"/>
    <property type="evidence" value="ECO:0007669"/>
    <property type="project" value="UniProtKB-KW"/>
</dbReference>
<dbReference type="InterPro" id="IPR039261">
    <property type="entry name" value="FNR_nucleotide-bd"/>
</dbReference>
<dbReference type="InterPro" id="IPR054582">
    <property type="entry name" value="DmmA-like_N"/>
</dbReference>
<feature type="domain" description="2Fe-2S ferredoxin-type" evidence="9">
    <location>
        <begin position="230"/>
        <end position="314"/>
    </location>
</feature>
<gene>
    <name evidence="11" type="primary">yeaX_2</name>
    <name evidence="11" type="ORF">PS723_01269</name>
</gene>
<dbReference type="GO" id="GO:0004497">
    <property type="term" value="F:monooxygenase activity"/>
    <property type="evidence" value="ECO:0007669"/>
    <property type="project" value="UniProtKB-KW"/>
</dbReference>
<dbReference type="InterPro" id="IPR036010">
    <property type="entry name" value="2Fe-2S_ferredoxin-like_sf"/>
</dbReference>
<keyword evidence="7" id="KW-0408">Iron</keyword>
<dbReference type="InterPro" id="IPR001041">
    <property type="entry name" value="2Fe-2S_ferredoxin-type"/>
</dbReference>
<keyword evidence="3" id="KW-0288">FMN</keyword>
<dbReference type="SUPFAM" id="SSF54292">
    <property type="entry name" value="2Fe-2S ferredoxin-like"/>
    <property type="match status" value="1"/>
</dbReference>
<dbReference type="SUPFAM" id="SSF52343">
    <property type="entry name" value="Ferredoxin reductase-like, C-terminal NADP-linked domain"/>
    <property type="match status" value="1"/>
</dbReference>
<evidence type="ECO:0000256" key="3">
    <source>
        <dbReference type="ARBA" id="ARBA00022643"/>
    </source>
</evidence>
<dbReference type="PROSITE" id="PS51085">
    <property type="entry name" value="2FE2S_FER_2"/>
    <property type="match status" value="1"/>
</dbReference>
<dbReference type="EC" id="1.14.13.-" evidence="11"/>
<dbReference type="Gene3D" id="3.40.50.80">
    <property type="entry name" value="Nucleotide-binding domain of ferredoxin-NADP reductase (FNR) module"/>
    <property type="match status" value="1"/>
</dbReference>
<dbReference type="InterPro" id="IPR017927">
    <property type="entry name" value="FAD-bd_FR_type"/>
</dbReference>
<evidence type="ECO:0000256" key="6">
    <source>
        <dbReference type="ARBA" id="ARBA00023002"/>
    </source>
</evidence>
<accession>A0A5E7AUJ3</accession>
<dbReference type="GO" id="GO:0046872">
    <property type="term" value="F:metal ion binding"/>
    <property type="evidence" value="ECO:0007669"/>
    <property type="project" value="UniProtKB-KW"/>
</dbReference>
<evidence type="ECO:0000256" key="7">
    <source>
        <dbReference type="ARBA" id="ARBA00023004"/>
    </source>
</evidence>
<evidence type="ECO:0000256" key="4">
    <source>
        <dbReference type="ARBA" id="ARBA00022714"/>
    </source>
</evidence>
<dbReference type="Pfam" id="PF22290">
    <property type="entry name" value="DmmA-like_N"/>
    <property type="match status" value="1"/>
</dbReference>
<evidence type="ECO:0000259" key="9">
    <source>
        <dbReference type="PROSITE" id="PS51085"/>
    </source>
</evidence>
<dbReference type="PROSITE" id="PS51384">
    <property type="entry name" value="FAD_FR"/>
    <property type="match status" value="1"/>
</dbReference>
<dbReference type="RefSeq" id="WP_150802829.1">
    <property type="nucleotide sequence ID" value="NZ_CABVHY010000005.1"/>
</dbReference>
<proteinExistence type="predicted"/>
<evidence type="ECO:0000256" key="5">
    <source>
        <dbReference type="ARBA" id="ARBA00022723"/>
    </source>
</evidence>
<evidence type="ECO:0000313" key="12">
    <source>
        <dbReference type="Proteomes" id="UP000379480"/>
    </source>
</evidence>
<evidence type="ECO:0000256" key="8">
    <source>
        <dbReference type="ARBA" id="ARBA00023014"/>
    </source>
</evidence>
<keyword evidence="11" id="KW-0503">Monooxygenase</keyword>
<dbReference type="CDD" id="cd06185">
    <property type="entry name" value="PDR_like"/>
    <property type="match status" value="1"/>
</dbReference>
<dbReference type="Proteomes" id="UP000379480">
    <property type="component" value="Unassembled WGS sequence"/>
</dbReference>
<dbReference type="PANTHER" id="PTHR47354">
    <property type="entry name" value="NADH OXIDOREDUCTASE HCR"/>
    <property type="match status" value="1"/>
</dbReference>
<evidence type="ECO:0000256" key="1">
    <source>
        <dbReference type="ARBA" id="ARBA00001917"/>
    </source>
</evidence>
<dbReference type="AlphaFoldDB" id="A0A5E7AUJ3"/>
<dbReference type="PANTHER" id="PTHR47354:SF1">
    <property type="entry name" value="CARNITINE MONOOXYGENASE REDUCTASE SUBUNIT"/>
    <property type="match status" value="1"/>
</dbReference>
<reference evidence="11 12" key="1">
    <citation type="submission" date="2019-09" db="EMBL/GenBank/DDBJ databases">
        <authorList>
            <person name="Chandra G."/>
            <person name="Truman W A."/>
        </authorList>
    </citation>
    <scope>NUCLEOTIDE SEQUENCE [LARGE SCALE GENOMIC DNA]</scope>
    <source>
        <strain evidence="11">PS723</strain>
    </source>
</reference>
<evidence type="ECO:0000256" key="2">
    <source>
        <dbReference type="ARBA" id="ARBA00022630"/>
    </source>
</evidence>
<dbReference type="InterPro" id="IPR006058">
    <property type="entry name" value="2Fe2S_fd_BS"/>
</dbReference>
<dbReference type="PROSITE" id="PS00197">
    <property type="entry name" value="2FE2S_FER_1"/>
    <property type="match status" value="1"/>
</dbReference>